<organism evidence="7 8">
    <name type="scientific">Tomitella fengzijianii</name>
    <dbReference type="NCBI Taxonomy" id="2597660"/>
    <lineage>
        <taxon>Bacteria</taxon>
        <taxon>Bacillati</taxon>
        <taxon>Actinomycetota</taxon>
        <taxon>Actinomycetes</taxon>
        <taxon>Mycobacteriales</taxon>
        <taxon>Tomitella</taxon>
    </lineage>
</organism>
<evidence type="ECO:0000259" key="6">
    <source>
        <dbReference type="Pfam" id="PF01957"/>
    </source>
</evidence>
<dbReference type="InterPro" id="IPR012340">
    <property type="entry name" value="NA-bd_OB-fold"/>
</dbReference>
<gene>
    <name evidence="7" type="ORF">FO059_08825</name>
</gene>
<dbReference type="EMBL" id="CP041765">
    <property type="protein sequence ID" value="QDQ97412.1"/>
    <property type="molecule type" value="Genomic_DNA"/>
</dbReference>
<dbReference type="KEGG" id="toy:FO059_08825"/>
<dbReference type="InterPro" id="IPR052165">
    <property type="entry name" value="Membrane_assoc_protease"/>
</dbReference>
<evidence type="ECO:0000256" key="4">
    <source>
        <dbReference type="ARBA" id="ARBA00023136"/>
    </source>
</evidence>
<evidence type="ECO:0000256" key="1">
    <source>
        <dbReference type="ARBA" id="ARBA00004141"/>
    </source>
</evidence>
<reference evidence="7 8" key="1">
    <citation type="submission" date="2019-07" db="EMBL/GenBank/DDBJ databases">
        <title>Tomitella cavernea sp. nov., an actinomycete isolated from soil.</title>
        <authorList>
            <person name="Cheng J."/>
        </authorList>
    </citation>
    <scope>NUCLEOTIDE SEQUENCE [LARGE SCALE GENOMIC DNA]</scope>
    <source>
        <strain evidence="7 8">HY188</strain>
    </source>
</reference>
<dbReference type="RefSeq" id="WP_143908072.1">
    <property type="nucleotide sequence ID" value="NZ_CP041765.1"/>
</dbReference>
<keyword evidence="8" id="KW-1185">Reference proteome</keyword>
<feature type="domain" description="NfeD-like C-terminal" evidence="6">
    <location>
        <begin position="83"/>
        <end position="139"/>
    </location>
</feature>
<keyword evidence="2 5" id="KW-0812">Transmembrane</keyword>
<accession>A0A516X2X2</accession>
<keyword evidence="3 5" id="KW-1133">Transmembrane helix</keyword>
<name>A0A516X2X2_9ACTN</name>
<dbReference type="Pfam" id="PF01957">
    <property type="entry name" value="NfeD"/>
    <property type="match status" value="1"/>
</dbReference>
<reference evidence="7 8" key="2">
    <citation type="submission" date="2019-07" db="EMBL/GenBank/DDBJ databases">
        <authorList>
            <person name="Huang Y."/>
        </authorList>
    </citation>
    <scope>NUCLEOTIDE SEQUENCE [LARGE SCALE GENOMIC DNA]</scope>
    <source>
        <strain evidence="7 8">HY188</strain>
    </source>
</reference>
<proteinExistence type="predicted"/>
<evidence type="ECO:0000256" key="2">
    <source>
        <dbReference type="ARBA" id="ARBA00022692"/>
    </source>
</evidence>
<dbReference type="Gene3D" id="2.40.50.140">
    <property type="entry name" value="Nucleic acid-binding proteins"/>
    <property type="match status" value="1"/>
</dbReference>
<keyword evidence="4 5" id="KW-0472">Membrane</keyword>
<dbReference type="OrthoDB" id="9792945at2"/>
<dbReference type="Proteomes" id="UP000317344">
    <property type="component" value="Chromosome"/>
</dbReference>
<evidence type="ECO:0000256" key="3">
    <source>
        <dbReference type="ARBA" id="ARBA00022989"/>
    </source>
</evidence>
<dbReference type="InterPro" id="IPR002810">
    <property type="entry name" value="NfeD-like_C"/>
</dbReference>
<dbReference type="PANTHER" id="PTHR33507:SF3">
    <property type="entry name" value="INNER MEMBRANE PROTEIN YBBJ"/>
    <property type="match status" value="1"/>
</dbReference>
<evidence type="ECO:0000313" key="7">
    <source>
        <dbReference type="EMBL" id="QDQ97412.1"/>
    </source>
</evidence>
<protein>
    <submittedName>
        <fullName evidence="7">NfeD family protein</fullName>
    </submittedName>
</protein>
<evidence type="ECO:0000256" key="5">
    <source>
        <dbReference type="SAM" id="Phobius"/>
    </source>
</evidence>
<feature type="transmembrane region" description="Helical" evidence="5">
    <location>
        <begin position="50"/>
        <end position="68"/>
    </location>
</feature>
<dbReference type="AlphaFoldDB" id="A0A516X2X2"/>
<dbReference type="PANTHER" id="PTHR33507">
    <property type="entry name" value="INNER MEMBRANE PROTEIN YBBJ"/>
    <property type="match status" value="1"/>
</dbReference>
<sequence>MTALIWFAAAVLLAGAEALTGDLFLLMIAGGALGTAGITALVDLPVWGDALIFAAVSLILVLGLRPFLLRRFGHPPEHPTNTAALPGRHATVLRAVGTDDGLVRLGGEDWTARTLDPQIIYPEGEKVTVFRIDGATAIVFKEF</sequence>
<comment type="subcellular location">
    <subcellularLocation>
        <location evidence="1">Membrane</location>
        <topology evidence="1">Multi-pass membrane protein</topology>
    </subcellularLocation>
</comment>
<dbReference type="GO" id="GO:0005886">
    <property type="term" value="C:plasma membrane"/>
    <property type="evidence" value="ECO:0007669"/>
    <property type="project" value="TreeGrafter"/>
</dbReference>
<evidence type="ECO:0000313" key="8">
    <source>
        <dbReference type="Proteomes" id="UP000317344"/>
    </source>
</evidence>
<dbReference type="SUPFAM" id="SSF141322">
    <property type="entry name" value="NfeD domain-like"/>
    <property type="match status" value="1"/>
</dbReference>